<comment type="caution">
    <text evidence="2">The sequence shown here is derived from an EMBL/GenBank/DDBJ whole genome shotgun (WGS) entry which is preliminary data.</text>
</comment>
<name>A0A9N8DY82_9STRA</name>
<dbReference type="EMBL" id="CAICTM010000467">
    <property type="protein sequence ID" value="CAB9511113.1"/>
    <property type="molecule type" value="Genomic_DNA"/>
</dbReference>
<evidence type="ECO:0000256" key="1">
    <source>
        <dbReference type="SAM" id="MobiDB-lite"/>
    </source>
</evidence>
<reference evidence="2" key="1">
    <citation type="submission" date="2020-06" db="EMBL/GenBank/DDBJ databases">
        <authorList>
            <consortium name="Plant Systems Biology data submission"/>
        </authorList>
    </citation>
    <scope>NUCLEOTIDE SEQUENCE</scope>
    <source>
        <strain evidence="2">D6</strain>
    </source>
</reference>
<dbReference type="AlphaFoldDB" id="A0A9N8DY82"/>
<dbReference type="Proteomes" id="UP001153069">
    <property type="component" value="Unassembled WGS sequence"/>
</dbReference>
<feature type="region of interest" description="Disordered" evidence="1">
    <location>
        <begin position="1"/>
        <end position="71"/>
    </location>
</feature>
<proteinExistence type="predicted"/>
<feature type="compositionally biased region" description="Polar residues" evidence="1">
    <location>
        <begin position="11"/>
        <end position="36"/>
    </location>
</feature>
<accession>A0A9N8DY82</accession>
<evidence type="ECO:0000313" key="3">
    <source>
        <dbReference type="Proteomes" id="UP001153069"/>
    </source>
</evidence>
<gene>
    <name evidence="2" type="ORF">SEMRO_468_G149220.1</name>
</gene>
<keyword evidence="3" id="KW-1185">Reference proteome</keyword>
<feature type="region of interest" description="Disordered" evidence="1">
    <location>
        <begin position="99"/>
        <end position="132"/>
    </location>
</feature>
<sequence>MLSLKKAIVGSKNNSKVDSEESVSGHTMSSTGSSDSKQSRKNRKTNMMADISELGHESTIGSRKKTHKHGASKEEIDFFLNMDKKQLLERLGQVAIEDEVTTKKSSKKKSRKSIRSRETPASALLRHLEEGL</sequence>
<evidence type="ECO:0000313" key="2">
    <source>
        <dbReference type="EMBL" id="CAB9511113.1"/>
    </source>
</evidence>
<protein>
    <submittedName>
        <fullName evidence="2">Uncharacterized protein</fullName>
    </submittedName>
</protein>
<feature type="compositionally biased region" description="Basic residues" evidence="1">
    <location>
        <begin position="104"/>
        <end position="114"/>
    </location>
</feature>
<organism evidence="2 3">
    <name type="scientific">Seminavis robusta</name>
    <dbReference type="NCBI Taxonomy" id="568900"/>
    <lineage>
        <taxon>Eukaryota</taxon>
        <taxon>Sar</taxon>
        <taxon>Stramenopiles</taxon>
        <taxon>Ochrophyta</taxon>
        <taxon>Bacillariophyta</taxon>
        <taxon>Bacillariophyceae</taxon>
        <taxon>Bacillariophycidae</taxon>
        <taxon>Naviculales</taxon>
        <taxon>Naviculaceae</taxon>
        <taxon>Seminavis</taxon>
    </lineage>
</organism>